<keyword evidence="2" id="KW-1185">Reference proteome</keyword>
<dbReference type="EMBL" id="JBHUON010000009">
    <property type="protein sequence ID" value="MFD2864943.1"/>
    <property type="molecule type" value="Genomic_DNA"/>
</dbReference>
<comment type="caution">
    <text evidence="1">The sequence shown here is derived from an EMBL/GenBank/DDBJ whole genome shotgun (WGS) entry which is preliminary data.</text>
</comment>
<dbReference type="PANTHER" id="PTHR12224">
    <property type="entry name" value="BETA-1,4-MANNOSYL-GLYCOPROTEIN BETA-1,4-N-ACETYLGLUCOSAMINYL-TRANSFERASE"/>
    <property type="match status" value="1"/>
</dbReference>
<protein>
    <submittedName>
        <fullName evidence="1">Glycosyl transferase GT17 family protein</fullName>
    </submittedName>
</protein>
<organism evidence="1 2">
    <name type="scientific">Mucilaginibacter antarcticus</name>
    <dbReference type="NCBI Taxonomy" id="1855725"/>
    <lineage>
        <taxon>Bacteria</taxon>
        <taxon>Pseudomonadati</taxon>
        <taxon>Bacteroidota</taxon>
        <taxon>Sphingobacteriia</taxon>
        <taxon>Sphingobacteriales</taxon>
        <taxon>Sphingobacteriaceae</taxon>
        <taxon>Mucilaginibacter</taxon>
    </lineage>
</organism>
<keyword evidence="1" id="KW-0808">Transferase</keyword>
<dbReference type="Proteomes" id="UP001597601">
    <property type="component" value="Unassembled WGS sequence"/>
</dbReference>
<evidence type="ECO:0000313" key="1">
    <source>
        <dbReference type="EMBL" id="MFD2864943.1"/>
    </source>
</evidence>
<dbReference type="RefSeq" id="WP_377126347.1">
    <property type="nucleotide sequence ID" value="NZ_JBHUON010000009.1"/>
</dbReference>
<gene>
    <name evidence="1" type="ORF">ACFSYC_09630</name>
</gene>
<proteinExistence type="predicted"/>
<dbReference type="InterPro" id="IPR006813">
    <property type="entry name" value="Glyco_trans_17"/>
</dbReference>
<sequence length="292" mass="34142">MIYDCFPFFNELDILELRLNILDKYVDRFVISESALTFSGQAKPLYFDENKHLFEKFKHKIIHNIVPNGAPDIDAFERDVYQKNSVKTGLSNCNDDDIIIFSDLDEIPNPDKLKGIFDNIKPDRVYHLAQRNFYFYLNYEEISGKLLSYSGEFDNVRNKKWLGSKICSYKLVKNIPIGELRWPQMKDIGIRVEDGGWHFTYMGGSKDDDVVSKIEYKIKSAAHQEFNNSKVLNNISKKLSGKKDIFGRKATFKIVNIDESFPAFLLDNKDSFSHLILKDSGWNRIFSWPRFW</sequence>
<evidence type="ECO:0000313" key="2">
    <source>
        <dbReference type="Proteomes" id="UP001597601"/>
    </source>
</evidence>
<dbReference type="PANTHER" id="PTHR12224:SF0">
    <property type="entry name" value="BETA-1,4-MANNOSYL-GLYCOPROTEIN 4-BETA-N-ACETYLGLUCOSAMINYLTRANSFERASE"/>
    <property type="match status" value="1"/>
</dbReference>
<dbReference type="Pfam" id="PF04724">
    <property type="entry name" value="Glyco_transf_17"/>
    <property type="match status" value="1"/>
</dbReference>
<name>A0ABW5XSK6_9SPHI</name>
<dbReference type="GO" id="GO:0016740">
    <property type="term" value="F:transferase activity"/>
    <property type="evidence" value="ECO:0007669"/>
    <property type="project" value="UniProtKB-KW"/>
</dbReference>
<reference evidence="2" key="1">
    <citation type="journal article" date="2019" name="Int. J. Syst. Evol. Microbiol.">
        <title>The Global Catalogue of Microorganisms (GCM) 10K type strain sequencing project: providing services to taxonomists for standard genome sequencing and annotation.</title>
        <authorList>
            <consortium name="The Broad Institute Genomics Platform"/>
            <consortium name="The Broad Institute Genome Sequencing Center for Infectious Disease"/>
            <person name="Wu L."/>
            <person name="Ma J."/>
        </authorList>
    </citation>
    <scope>NUCLEOTIDE SEQUENCE [LARGE SCALE GENOMIC DNA]</scope>
    <source>
        <strain evidence="2">KCTC 52232</strain>
    </source>
</reference>
<accession>A0ABW5XSK6</accession>